<reference evidence="4" key="1">
    <citation type="submission" date="2021-01" db="EMBL/GenBank/DDBJ databases">
        <authorList>
            <person name="Corre E."/>
            <person name="Pelletier E."/>
            <person name="Niang G."/>
            <person name="Scheremetjew M."/>
            <person name="Finn R."/>
            <person name="Kale V."/>
            <person name="Holt S."/>
            <person name="Cochrane G."/>
            <person name="Meng A."/>
            <person name="Brown T."/>
            <person name="Cohen L."/>
        </authorList>
    </citation>
    <scope>NUCLEOTIDE SEQUENCE</scope>
    <source>
        <strain evidence="4">308</strain>
    </source>
</reference>
<dbReference type="Gene3D" id="3.20.20.100">
    <property type="entry name" value="NADP-dependent oxidoreductase domain"/>
    <property type="match status" value="1"/>
</dbReference>
<evidence type="ECO:0000313" key="4">
    <source>
        <dbReference type="EMBL" id="CAD8873421.1"/>
    </source>
</evidence>
<dbReference type="PANTHER" id="PTHR43827">
    <property type="entry name" value="2,5-DIKETO-D-GLUCONIC ACID REDUCTASE"/>
    <property type="match status" value="1"/>
</dbReference>
<evidence type="ECO:0000256" key="1">
    <source>
        <dbReference type="SAM" id="MobiDB-lite"/>
    </source>
</evidence>
<gene>
    <name evidence="4" type="ORF">CHYS00102_LOCUS579</name>
</gene>
<name>A0A7S1B3F8_9STRA</name>
<dbReference type="InterPro" id="IPR020471">
    <property type="entry name" value="AKR"/>
</dbReference>
<evidence type="ECO:0000256" key="2">
    <source>
        <dbReference type="SAM" id="SignalP"/>
    </source>
</evidence>
<feature type="chain" id="PRO_5031537602" description="NADP-dependent oxidoreductase domain-containing protein" evidence="2">
    <location>
        <begin position="19"/>
        <end position="498"/>
    </location>
</feature>
<dbReference type="InterPro" id="IPR036208">
    <property type="entry name" value="VHL_sf"/>
</dbReference>
<dbReference type="SUPFAM" id="SSF49468">
    <property type="entry name" value="VHL"/>
    <property type="match status" value="1"/>
</dbReference>
<dbReference type="InterPro" id="IPR037140">
    <property type="entry name" value="VHL_beta_dom_sf"/>
</dbReference>
<protein>
    <recommendedName>
        <fullName evidence="3">NADP-dependent oxidoreductase domain-containing protein</fullName>
    </recommendedName>
</protein>
<dbReference type="Pfam" id="PF00248">
    <property type="entry name" value="Aldo_ket_red"/>
    <property type="match status" value="1"/>
</dbReference>
<dbReference type="SUPFAM" id="SSF51430">
    <property type="entry name" value="NAD(P)-linked oxidoreductase"/>
    <property type="match status" value="1"/>
</dbReference>
<feature type="signal peptide" evidence="2">
    <location>
        <begin position="1"/>
        <end position="18"/>
    </location>
</feature>
<evidence type="ECO:0000259" key="3">
    <source>
        <dbReference type="Pfam" id="PF00248"/>
    </source>
</evidence>
<feature type="region of interest" description="Disordered" evidence="1">
    <location>
        <begin position="88"/>
        <end position="113"/>
    </location>
</feature>
<accession>A0A7S1B3F8</accession>
<dbReference type="AlphaFoldDB" id="A0A7S1B3F8"/>
<keyword evidence="2" id="KW-0732">Signal</keyword>
<dbReference type="GO" id="GO:0016491">
    <property type="term" value="F:oxidoreductase activity"/>
    <property type="evidence" value="ECO:0007669"/>
    <property type="project" value="InterPro"/>
</dbReference>
<dbReference type="Gene3D" id="2.60.40.780">
    <property type="entry name" value="von Hippel-Lindau disease tumour suppressor, beta domain"/>
    <property type="match status" value="1"/>
</dbReference>
<proteinExistence type="predicted"/>
<dbReference type="InterPro" id="IPR023210">
    <property type="entry name" value="NADP_OxRdtase_dom"/>
</dbReference>
<feature type="domain" description="NADP-dependent oxidoreductase" evidence="3">
    <location>
        <begin position="161"/>
        <end position="373"/>
    </location>
</feature>
<organism evidence="4">
    <name type="scientific">Corethron hystrix</name>
    <dbReference type="NCBI Taxonomy" id="216773"/>
    <lineage>
        <taxon>Eukaryota</taxon>
        <taxon>Sar</taxon>
        <taxon>Stramenopiles</taxon>
        <taxon>Ochrophyta</taxon>
        <taxon>Bacillariophyta</taxon>
        <taxon>Coscinodiscophyceae</taxon>
        <taxon>Corethrophycidae</taxon>
        <taxon>Corethrales</taxon>
        <taxon>Corethraceae</taxon>
        <taxon>Corethron</taxon>
    </lineage>
</organism>
<sequence>MILLGLNLLFSIVPFCFGNDTGKDITPAKVHQVGIGVGNLHHNDVSTSIEYIVSNTDEWGSPLLIDTSHASQNEHLIAKAISKGRAAYDDKKKKGGMRNKKSDNSGENDGDDATDTITIVTKVWYTHLGYNRTIISVEDSLLELSQGERNPDGTPALPPYMKVIVLIHWPRCSEEVEWMHCKDEENAVSDHTKQFGPSPLDFVPDGKTPDPWMESYLALQDLYINEKIHGIGVSNFDSREMEQLFSFATHGPHVYQGNIWQYFFDIPLMKILHEKKVAYMAYNSLNGILKGKEKAPKAFAELQAVGRELGPEAIRQLKGAGHLQELLSKDDKDVADELAVTYEPATILLSWLTRGGVNVIPRPSSHEHIVANSPNFVFSVPNMLELNGGLFAQRVNLAARSLLAREDLDSRNGQNPEQSVIANFANKIEGAVKVFWVHSETGEEHEASIAIPPGSNTQIHTHPGHEFVVRDLNGNKIGTGRHKVSASYGEKEEFSVEL</sequence>
<dbReference type="PANTHER" id="PTHR43827:SF8">
    <property type="entry name" value="ALDO_KETO REDUCTASE FAMILY PROTEIN"/>
    <property type="match status" value="1"/>
</dbReference>
<dbReference type="InterPro" id="IPR036812">
    <property type="entry name" value="NAD(P)_OxRdtase_dom_sf"/>
</dbReference>
<dbReference type="EMBL" id="HBFR01000955">
    <property type="protein sequence ID" value="CAD8873421.1"/>
    <property type="molecule type" value="Transcribed_RNA"/>
</dbReference>